<dbReference type="SUPFAM" id="SSF63380">
    <property type="entry name" value="Riboflavin synthase domain-like"/>
    <property type="match status" value="1"/>
</dbReference>
<keyword evidence="4" id="KW-0479">Metal-binding</keyword>
<dbReference type="GO" id="GO:0051537">
    <property type="term" value="F:2 iron, 2 sulfur cluster binding"/>
    <property type="evidence" value="ECO:0007669"/>
    <property type="project" value="UniProtKB-KW"/>
</dbReference>
<dbReference type="InterPro" id="IPR036010">
    <property type="entry name" value="2Fe-2S_ferredoxin-like_sf"/>
</dbReference>
<evidence type="ECO:0000256" key="7">
    <source>
        <dbReference type="ARBA" id="ARBA00023014"/>
    </source>
</evidence>
<dbReference type="SUPFAM" id="SSF52343">
    <property type="entry name" value="Ferredoxin reductase-like, C-terminal NADP-linked domain"/>
    <property type="match status" value="1"/>
</dbReference>
<dbReference type="PROSITE" id="PS51384">
    <property type="entry name" value="FAD_FR"/>
    <property type="match status" value="1"/>
</dbReference>
<dbReference type="Gene3D" id="3.40.50.80">
    <property type="entry name" value="Nucleotide-binding domain of ferredoxin-NADP reductase (FNR) module"/>
    <property type="match status" value="1"/>
</dbReference>
<dbReference type="Proteomes" id="UP000565711">
    <property type="component" value="Unassembled WGS sequence"/>
</dbReference>
<dbReference type="PANTHER" id="PTHR47354">
    <property type="entry name" value="NADH OXIDOREDUCTASE HCR"/>
    <property type="match status" value="1"/>
</dbReference>
<keyword evidence="11" id="KW-1185">Reference proteome</keyword>
<dbReference type="EMBL" id="JAAXOP010000002">
    <property type="protein sequence ID" value="NKY49374.1"/>
    <property type="molecule type" value="Genomic_DNA"/>
</dbReference>
<dbReference type="InterPro" id="IPR006058">
    <property type="entry name" value="2Fe2S_fd_BS"/>
</dbReference>
<evidence type="ECO:0000256" key="6">
    <source>
        <dbReference type="ARBA" id="ARBA00023004"/>
    </source>
</evidence>
<evidence type="ECO:0000259" key="8">
    <source>
        <dbReference type="PROSITE" id="PS51085"/>
    </source>
</evidence>
<dbReference type="InterPro" id="IPR050415">
    <property type="entry name" value="MRET"/>
</dbReference>
<keyword evidence="3" id="KW-0001">2Fe-2S</keyword>
<evidence type="ECO:0000313" key="11">
    <source>
        <dbReference type="Proteomes" id="UP000565711"/>
    </source>
</evidence>
<evidence type="ECO:0000256" key="3">
    <source>
        <dbReference type="ARBA" id="ARBA00022714"/>
    </source>
</evidence>
<keyword evidence="2" id="KW-0285">Flavoprotein</keyword>
<accession>A0A846XUG1</accession>
<dbReference type="InterPro" id="IPR017938">
    <property type="entry name" value="Riboflavin_synthase-like_b-brl"/>
</dbReference>
<comment type="caution">
    <text evidence="10">The sequence shown here is derived from an EMBL/GenBank/DDBJ whole genome shotgun (WGS) entry which is preliminary data.</text>
</comment>
<keyword evidence="5" id="KW-0560">Oxidoreductase</keyword>
<feature type="domain" description="FAD-binding FR-type" evidence="9">
    <location>
        <begin position="47"/>
        <end position="149"/>
    </location>
</feature>
<dbReference type="AlphaFoldDB" id="A0A846XUG1"/>
<comment type="cofactor">
    <cofactor evidence="1">
        <name>FAD</name>
        <dbReference type="ChEBI" id="CHEBI:57692"/>
    </cofactor>
</comment>
<feature type="domain" description="2Fe-2S ferredoxin-type" evidence="8">
    <location>
        <begin position="273"/>
        <end position="356"/>
    </location>
</feature>
<evidence type="ECO:0000259" key="9">
    <source>
        <dbReference type="PROSITE" id="PS51384"/>
    </source>
</evidence>
<sequence length="356" mass="38424">MSAAAAGPTYRPSLPLRAIGAVADLYRRGVASEPELLARSAPVRRSGFERELIIARREVHAGDVVVLTLVSPYGSSLPSWIPGAHIDVLLPSGRLRQYSLNGDPADRGSYRIAVRRLPDGNGGSEEIHRALSVGDRLRIRGPRNAFSHIDAPHYVFVAGGIGITPLLPMVADAERRGIGWRLVYLGRSRDSMPFLAELSARRGGRLEIRPDDEFGIADLDEILAGVPSGAAVYVCGPPPLMAAALATPAAQDPTVSMHLERFSPPPVLHGKPFRIELVRSDRSVDVGADESALTAITRVLPDTPYSCRQGFCGTCAVRVRAGEVDHRDRRLAPDERQNTMLTCVSRAAGDTLELEL</sequence>
<dbReference type="Pfam" id="PF00111">
    <property type="entry name" value="Fer2"/>
    <property type="match status" value="1"/>
</dbReference>
<protein>
    <submittedName>
        <fullName evidence="10">Oxidoreductase</fullName>
    </submittedName>
</protein>
<evidence type="ECO:0000256" key="2">
    <source>
        <dbReference type="ARBA" id="ARBA00022630"/>
    </source>
</evidence>
<dbReference type="InterPro" id="IPR017927">
    <property type="entry name" value="FAD-bd_FR_type"/>
</dbReference>
<proteinExistence type="predicted"/>
<dbReference type="InterPro" id="IPR008333">
    <property type="entry name" value="Cbr1-like_FAD-bd_dom"/>
</dbReference>
<dbReference type="InterPro" id="IPR001041">
    <property type="entry name" value="2Fe-2S_ferredoxin-type"/>
</dbReference>
<dbReference type="RefSeq" id="WP_067868384.1">
    <property type="nucleotide sequence ID" value="NZ_JAAXOP010000002.1"/>
</dbReference>
<evidence type="ECO:0000313" key="10">
    <source>
        <dbReference type="EMBL" id="NKY49374.1"/>
    </source>
</evidence>
<dbReference type="PROSITE" id="PS00197">
    <property type="entry name" value="2FE2S_FER_1"/>
    <property type="match status" value="1"/>
</dbReference>
<dbReference type="SUPFAM" id="SSF54292">
    <property type="entry name" value="2Fe-2S ferredoxin-like"/>
    <property type="match status" value="1"/>
</dbReference>
<evidence type="ECO:0000256" key="1">
    <source>
        <dbReference type="ARBA" id="ARBA00001974"/>
    </source>
</evidence>
<dbReference type="PROSITE" id="PS51085">
    <property type="entry name" value="2FE2S_FER_2"/>
    <property type="match status" value="1"/>
</dbReference>
<organism evidence="10 11">
    <name type="scientific">Nocardia vermiculata</name>
    <dbReference type="NCBI Taxonomy" id="257274"/>
    <lineage>
        <taxon>Bacteria</taxon>
        <taxon>Bacillati</taxon>
        <taxon>Actinomycetota</taxon>
        <taxon>Actinomycetes</taxon>
        <taxon>Mycobacteriales</taxon>
        <taxon>Nocardiaceae</taxon>
        <taxon>Nocardia</taxon>
    </lineage>
</organism>
<dbReference type="GO" id="GO:0016491">
    <property type="term" value="F:oxidoreductase activity"/>
    <property type="evidence" value="ECO:0007669"/>
    <property type="project" value="UniProtKB-KW"/>
</dbReference>
<dbReference type="InterPro" id="IPR012675">
    <property type="entry name" value="Beta-grasp_dom_sf"/>
</dbReference>
<evidence type="ECO:0000256" key="4">
    <source>
        <dbReference type="ARBA" id="ARBA00022723"/>
    </source>
</evidence>
<dbReference type="Gene3D" id="3.10.20.30">
    <property type="match status" value="1"/>
</dbReference>
<keyword evidence="7" id="KW-0411">Iron-sulfur</keyword>
<dbReference type="CDD" id="cd00207">
    <property type="entry name" value="fer2"/>
    <property type="match status" value="1"/>
</dbReference>
<reference evidence="10 11" key="1">
    <citation type="submission" date="2020-04" db="EMBL/GenBank/DDBJ databases">
        <title>MicrobeNet Type strains.</title>
        <authorList>
            <person name="Nicholson A.C."/>
        </authorList>
    </citation>
    <scope>NUCLEOTIDE SEQUENCE [LARGE SCALE GENOMIC DNA]</scope>
    <source>
        <strain evidence="10 11">JCM 12354</strain>
    </source>
</reference>
<dbReference type="GO" id="GO:0046872">
    <property type="term" value="F:metal ion binding"/>
    <property type="evidence" value="ECO:0007669"/>
    <property type="project" value="UniProtKB-KW"/>
</dbReference>
<name>A0A846XUG1_9NOCA</name>
<dbReference type="Pfam" id="PF00970">
    <property type="entry name" value="FAD_binding_6"/>
    <property type="match status" value="1"/>
</dbReference>
<dbReference type="PRINTS" id="PR00409">
    <property type="entry name" value="PHDIOXRDTASE"/>
</dbReference>
<dbReference type="PANTHER" id="PTHR47354:SF1">
    <property type="entry name" value="CARNITINE MONOOXYGENASE REDUCTASE SUBUNIT"/>
    <property type="match status" value="1"/>
</dbReference>
<keyword evidence="6" id="KW-0408">Iron</keyword>
<gene>
    <name evidence="10" type="ORF">HGA08_03995</name>
</gene>
<evidence type="ECO:0000256" key="5">
    <source>
        <dbReference type="ARBA" id="ARBA00023002"/>
    </source>
</evidence>
<dbReference type="Gene3D" id="2.40.30.10">
    <property type="entry name" value="Translation factors"/>
    <property type="match status" value="1"/>
</dbReference>
<dbReference type="CDD" id="cd06185">
    <property type="entry name" value="PDR_like"/>
    <property type="match status" value="1"/>
</dbReference>
<dbReference type="InterPro" id="IPR039261">
    <property type="entry name" value="FNR_nucleotide-bd"/>
</dbReference>